<protein>
    <submittedName>
        <fullName evidence="2">Uncharacterized protein</fullName>
    </submittedName>
</protein>
<dbReference type="EMBL" id="GBXM01054808">
    <property type="protein sequence ID" value="JAH53769.1"/>
    <property type="molecule type" value="Transcribed_RNA"/>
</dbReference>
<keyword evidence="1" id="KW-0732">Signal</keyword>
<evidence type="ECO:0000313" key="2">
    <source>
        <dbReference type="EMBL" id="JAH53769.1"/>
    </source>
</evidence>
<evidence type="ECO:0000256" key="1">
    <source>
        <dbReference type="SAM" id="SignalP"/>
    </source>
</evidence>
<reference evidence="2" key="2">
    <citation type="journal article" date="2015" name="Fish Shellfish Immunol.">
        <title>Early steps in the European eel (Anguilla anguilla)-Vibrio vulnificus interaction in the gills: Role of the RtxA13 toxin.</title>
        <authorList>
            <person name="Callol A."/>
            <person name="Pajuelo D."/>
            <person name="Ebbesson L."/>
            <person name="Teles M."/>
            <person name="MacKenzie S."/>
            <person name="Amaro C."/>
        </authorList>
    </citation>
    <scope>NUCLEOTIDE SEQUENCE</scope>
</reference>
<organism evidence="2">
    <name type="scientific">Anguilla anguilla</name>
    <name type="common">European freshwater eel</name>
    <name type="synonym">Muraena anguilla</name>
    <dbReference type="NCBI Taxonomy" id="7936"/>
    <lineage>
        <taxon>Eukaryota</taxon>
        <taxon>Metazoa</taxon>
        <taxon>Chordata</taxon>
        <taxon>Craniata</taxon>
        <taxon>Vertebrata</taxon>
        <taxon>Euteleostomi</taxon>
        <taxon>Actinopterygii</taxon>
        <taxon>Neopterygii</taxon>
        <taxon>Teleostei</taxon>
        <taxon>Anguilliformes</taxon>
        <taxon>Anguillidae</taxon>
        <taxon>Anguilla</taxon>
    </lineage>
</organism>
<dbReference type="AlphaFoldDB" id="A0A0E9TJD8"/>
<name>A0A0E9TJD8_ANGAN</name>
<proteinExistence type="predicted"/>
<reference evidence="2" key="1">
    <citation type="submission" date="2014-11" db="EMBL/GenBank/DDBJ databases">
        <authorList>
            <person name="Amaro Gonzalez C."/>
        </authorList>
    </citation>
    <scope>NUCLEOTIDE SEQUENCE</scope>
</reference>
<accession>A0A0E9TJD8</accession>
<feature type="chain" id="PRO_5002432714" evidence="1">
    <location>
        <begin position="20"/>
        <end position="43"/>
    </location>
</feature>
<sequence>MELLHVLLATVLFGTSTWSSCMENRLRIIHNNQIARSGRFLSD</sequence>
<feature type="signal peptide" evidence="1">
    <location>
        <begin position="1"/>
        <end position="19"/>
    </location>
</feature>